<keyword evidence="2" id="KW-0378">Hydrolase</keyword>
<evidence type="ECO:0000256" key="1">
    <source>
        <dbReference type="SAM" id="Phobius"/>
    </source>
</evidence>
<dbReference type="EMBL" id="PFBW01000194">
    <property type="protein sequence ID" value="PIR77043.1"/>
    <property type="molecule type" value="Genomic_DNA"/>
</dbReference>
<evidence type="ECO:0000313" key="3">
    <source>
        <dbReference type="Proteomes" id="UP000228528"/>
    </source>
</evidence>
<keyword evidence="1" id="KW-0812">Transmembrane</keyword>
<dbReference type="Proteomes" id="UP000228528">
    <property type="component" value="Unassembled WGS sequence"/>
</dbReference>
<reference evidence="3" key="1">
    <citation type="submission" date="2017-09" db="EMBL/GenBank/DDBJ databases">
        <title>Depth-based differentiation of microbial function through sediment-hosted aquifers and enrichment of novel symbionts in the deep terrestrial subsurface.</title>
        <authorList>
            <person name="Probst A.J."/>
            <person name="Ladd B."/>
            <person name="Jarett J.K."/>
            <person name="Geller-Mcgrath D.E."/>
            <person name="Sieber C.M.K."/>
            <person name="Emerson J.B."/>
            <person name="Anantharaman K."/>
            <person name="Thomas B.C."/>
            <person name="Malmstrom R."/>
            <person name="Stieglmeier M."/>
            <person name="Klingl A."/>
            <person name="Woyke T."/>
            <person name="Ryan C.M."/>
            <person name="Banfield J.F."/>
        </authorList>
    </citation>
    <scope>NUCLEOTIDE SEQUENCE [LARGE SCALE GENOMIC DNA]</scope>
</reference>
<feature type="transmembrane region" description="Helical" evidence="1">
    <location>
        <begin position="56"/>
        <end position="77"/>
    </location>
</feature>
<accession>A0A2M6NZY4</accession>
<proteinExistence type="predicted"/>
<gene>
    <name evidence="2" type="ORF">COU30_04575</name>
</gene>
<comment type="caution">
    <text evidence="2">The sequence shown here is derived from an EMBL/GenBank/DDBJ whole genome shotgun (WGS) entry which is preliminary data.</text>
</comment>
<organism evidence="2 3">
    <name type="scientific">Candidatus Magasanikbacteria bacterium CG10_big_fil_rev_8_21_14_0_10_38_6</name>
    <dbReference type="NCBI Taxonomy" id="1974647"/>
    <lineage>
        <taxon>Bacteria</taxon>
        <taxon>Candidatus Magasanikiibacteriota</taxon>
    </lineage>
</organism>
<dbReference type="AlphaFoldDB" id="A0A2M6NZY4"/>
<dbReference type="InterPro" id="IPR007404">
    <property type="entry name" value="YdjM-like"/>
</dbReference>
<feature type="transmembrane region" description="Helical" evidence="1">
    <location>
        <begin position="129"/>
        <end position="154"/>
    </location>
</feature>
<feature type="transmembrane region" description="Helical" evidence="1">
    <location>
        <begin position="25"/>
        <end position="44"/>
    </location>
</feature>
<protein>
    <submittedName>
        <fullName evidence="2">Hydrolase</fullName>
    </submittedName>
</protein>
<dbReference type="Pfam" id="PF04307">
    <property type="entry name" value="YdjM"/>
    <property type="match status" value="1"/>
</dbReference>
<feature type="transmembrane region" description="Helical" evidence="1">
    <location>
        <begin position="84"/>
        <end position="109"/>
    </location>
</feature>
<keyword evidence="1" id="KW-0472">Membrane</keyword>
<sequence length="164" mass="19727">MFIGHIPSGYILSTTLQKRFFTQSYLFWGLLGSVFPDIDILYFYLIDDQQHLHHSYWIHVPFYWMIITAVTLSIFFLRRRFDYIIAAVFFFSTVFLHLILDTLVGKIAWFFPFTDRAVSLFEVPAVYSFWIYNFIFHWTFLFEIAAIVWALILFMKHKKTSHHG</sequence>
<evidence type="ECO:0000313" key="2">
    <source>
        <dbReference type="EMBL" id="PIR77043.1"/>
    </source>
</evidence>
<dbReference type="GO" id="GO:0016787">
    <property type="term" value="F:hydrolase activity"/>
    <property type="evidence" value="ECO:0007669"/>
    <property type="project" value="UniProtKB-KW"/>
</dbReference>
<name>A0A2M6NZY4_9BACT</name>
<keyword evidence="1" id="KW-1133">Transmembrane helix</keyword>